<name>A0A2U8W5L4_9HYPH</name>
<dbReference type="OrthoDB" id="8005060at2"/>
<evidence type="ECO:0000313" key="1">
    <source>
        <dbReference type="EMBL" id="AWN40642.1"/>
    </source>
</evidence>
<reference evidence="2" key="1">
    <citation type="submission" date="2018-05" db="EMBL/GenBank/DDBJ databases">
        <title>Complete Genome Sequence of Methylobacterium sp. 17SD2-17.</title>
        <authorList>
            <person name="Srinivasan S."/>
        </authorList>
    </citation>
    <scope>NUCLEOTIDE SEQUENCE [LARGE SCALE GENOMIC DNA]</scope>
    <source>
        <strain evidence="2">17SD2-17</strain>
    </source>
</reference>
<gene>
    <name evidence="1" type="ORF">DK389_09015</name>
</gene>
<evidence type="ECO:0000313" key="2">
    <source>
        <dbReference type="Proteomes" id="UP000245926"/>
    </source>
</evidence>
<dbReference type="EMBL" id="CP029550">
    <property type="protein sequence ID" value="AWN40642.1"/>
    <property type="molecule type" value="Genomic_DNA"/>
</dbReference>
<keyword evidence="2" id="KW-1185">Reference proteome</keyword>
<proteinExistence type="predicted"/>
<dbReference type="KEGG" id="mets:DK389_09015"/>
<dbReference type="AlphaFoldDB" id="A0A2U8W5L4"/>
<dbReference type="Proteomes" id="UP000245926">
    <property type="component" value="Chromosome"/>
</dbReference>
<dbReference type="RefSeq" id="WP_109888961.1">
    <property type="nucleotide sequence ID" value="NZ_CP029550.1"/>
</dbReference>
<protein>
    <submittedName>
        <fullName evidence="1">Uncharacterized protein</fullName>
    </submittedName>
</protein>
<organism evidence="1 2">
    <name type="scientific">Methylobacterium durans</name>
    <dbReference type="NCBI Taxonomy" id="2202825"/>
    <lineage>
        <taxon>Bacteria</taxon>
        <taxon>Pseudomonadati</taxon>
        <taxon>Pseudomonadota</taxon>
        <taxon>Alphaproteobacteria</taxon>
        <taxon>Hyphomicrobiales</taxon>
        <taxon>Methylobacteriaceae</taxon>
        <taxon>Methylobacterium</taxon>
    </lineage>
</organism>
<sequence>MSAILEFERQQRDAKLAEVRRLAAHAPEGPGGMAHEAVAHVARLRAYIAQGRVRALEAGSHPHKPCGEPRYPGSN</sequence>
<accession>A0A2U8W5L4</accession>